<evidence type="ECO:0000256" key="4">
    <source>
        <dbReference type="HAMAP-Rule" id="MF_01909"/>
    </source>
</evidence>
<dbReference type="InterPro" id="IPR036388">
    <property type="entry name" value="WH-like_DNA-bd_sf"/>
</dbReference>
<comment type="function">
    <text evidence="4">Transcription factor that plays a role in the activation of archaeal genes transcribed by RNA polymerase. Facilitates transcription initiation by enhancing TATA-box recognition by TATA-box-binding protein (Tbp), and transcription factor B (Tfb) and RNA polymerase recruitment. Not absolutely required for transcription in vitro, but particularly important in cases where Tbp or Tfb function is not optimal. It dynamically alters the nucleic acid-binding properties of RNA polymerases by stabilizing the initiation complex and destabilizing elongation complexes. Seems to translocate with the RNA polymerase following initiation and acts by binding to the non template strand of the transcription bubble in elongation complexes.</text>
</comment>
<evidence type="ECO:0000256" key="3">
    <source>
        <dbReference type="ARBA" id="ARBA00023163"/>
    </source>
</evidence>
<dbReference type="InterPro" id="IPR017919">
    <property type="entry name" value="TFIIE/TFIIEa_HTH"/>
</dbReference>
<keyword evidence="3 4" id="KW-0804">Transcription</keyword>
<gene>
    <name evidence="4" type="primary">tfe</name>
    <name evidence="6" type="ORF">E7Z74_08100</name>
</gene>
<dbReference type="EMBL" id="SUTF01000010">
    <property type="protein sequence ID" value="MBE6511202.1"/>
    <property type="molecule type" value="Genomic_DNA"/>
</dbReference>
<dbReference type="PROSITE" id="PS51344">
    <property type="entry name" value="HTH_TFE_IIE"/>
    <property type="match status" value="1"/>
</dbReference>
<reference evidence="6" key="1">
    <citation type="submission" date="2019-04" db="EMBL/GenBank/DDBJ databases">
        <title>Evolution of Biomass-Degrading Anaerobic Consortia Revealed by Metagenomics.</title>
        <authorList>
            <person name="Peng X."/>
        </authorList>
    </citation>
    <scope>NUCLEOTIDE SEQUENCE</scope>
    <source>
        <strain evidence="6">SIG13</strain>
    </source>
</reference>
<dbReference type="SMART" id="SM00531">
    <property type="entry name" value="TFIIE"/>
    <property type="match status" value="1"/>
</dbReference>
<dbReference type="SUPFAM" id="SSF46785">
    <property type="entry name" value="Winged helix' DNA-binding domain"/>
    <property type="match status" value="1"/>
</dbReference>
<dbReference type="GO" id="GO:0006355">
    <property type="term" value="P:regulation of DNA-templated transcription"/>
    <property type="evidence" value="ECO:0007669"/>
    <property type="project" value="InterPro"/>
</dbReference>
<comment type="similarity">
    <text evidence="4">Belongs to the TFE family.</text>
</comment>
<dbReference type="InterPro" id="IPR024550">
    <property type="entry name" value="TFIIEa/SarR/Rpc3_HTH_dom"/>
</dbReference>
<dbReference type="GO" id="GO:0003677">
    <property type="term" value="F:DNA binding"/>
    <property type="evidence" value="ECO:0007669"/>
    <property type="project" value="UniProtKB-KW"/>
</dbReference>
<keyword evidence="1 4" id="KW-0805">Transcription regulation</keyword>
<dbReference type="InterPro" id="IPR036390">
    <property type="entry name" value="WH_DNA-bd_sf"/>
</dbReference>
<dbReference type="Gene3D" id="1.10.10.10">
    <property type="entry name" value="Winged helix-like DNA-binding domain superfamily/Winged helix DNA-binding domain"/>
    <property type="match status" value="1"/>
</dbReference>
<dbReference type="InterPro" id="IPR002853">
    <property type="entry name" value="TFIIE_asu"/>
</dbReference>
<evidence type="ECO:0000256" key="2">
    <source>
        <dbReference type="ARBA" id="ARBA00023125"/>
    </source>
</evidence>
<evidence type="ECO:0000256" key="1">
    <source>
        <dbReference type="ARBA" id="ARBA00023015"/>
    </source>
</evidence>
<dbReference type="AlphaFoldDB" id="A0A8T3VJ39"/>
<feature type="domain" description="HTH TFE/IIEalpha-type" evidence="5">
    <location>
        <begin position="3"/>
        <end position="89"/>
    </location>
</feature>
<dbReference type="Pfam" id="PF02002">
    <property type="entry name" value="TFIIE_alpha"/>
    <property type="match status" value="1"/>
</dbReference>
<name>A0A8T3VJ39_9EURY</name>
<evidence type="ECO:0000313" key="6">
    <source>
        <dbReference type="EMBL" id="MBE6511202.1"/>
    </source>
</evidence>
<dbReference type="GO" id="GO:0006367">
    <property type="term" value="P:transcription initiation at RNA polymerase II promoter"/>
    <property type="evidence" value="ECO:0007669"/>
    <property type="project" value="InterPro"/>
</dbReference>
<dbReference type="InterPro" id="IPR016481">
    <property type="entry name" value="TF_E_archaea"/>
</dbReference>
<comment type="caution">
    <text evidence="6">The sequence shown here is derived from an EMBL/GenBank/DDBJ whole genome shotgun (WGS) entry which is preliminary data.</text>
</comment>
<comment type="subunit">
    <text evidence="4">Monomer. Interaction with RNA polymerase subunits RpoF and RpoE is necessary for Tfe stimulatory transcription activity. Able to interact with Tbp and RNA polymerase in the absence of DNA promoter. Interacts both with the preinitiation and elongation complexes.</text>
</comment>
<comment type="domain">
    <text evidence="4">The winged helix domain is involved in binding to DNA in the preinitiation complex.</text>
</comment>
<evidence type="ECO:0000259" key="5">
    <source>
        <dbReference type="PROSITE" id="PS51344"/>
    </source>
</evidence>
<dbReference type="PIRSF" id="PIRSF006373">
    <property type="entry name" value="TF_E_archaea"/>
    <property type="match status" value="1"/>
</dbReference>
<evidence type="ECO:0000313" key="7">
    <source>
        <dbReference type="Proteomes" id="UP000713479"/>
    </source>
</evidence>
<protein>
    <recommendedName>
        <fullName evidence="4">Transcription factor E</fullName>
        <shortName evidence="4">TFE</shortName>
    </recommendedName>
    <alternativeName>
        <fullName evidence="4">TFIIE subunit alpha homolog</fullName>
    </alternativeName>
    <alternativeName>
        <fullName evidence="4">Transcription initiation factor TFIIE</fullName>
    </alternativeName>
</protein>
<organism evidence="6 7">
    <name type="scientific">Methanobrevibacter millerae</name>
    <dbReference type="NCBI Taxonomy" id="230361"/>
    <lineage>
        <taxon>Archaea</taxon>
        <taxon>Methanobacteriati</taxon>
        <taxon>Methanobacteriota</taxon>
        <taxon>Methanomada group</taxon>
        <taxon>Methanobacteria</taxon>
        <taxon>Methanobacteriales</taxon>
        <taxon>Methanobacteriaceae</taxon>
        <taxon>Methanobrevibacter</taxon>
    </lineage>
</organism>
<sequence length="179" mass="21481">MINNPIVNDFLEGIVDADDLKNVKQIIQALIDGIETDEAIHEKTDIKLNTVRKLLYKLHDASIATYKRNKDPETQWFTYTWKFDKEEYVEKITEFYTERLNKRQEALDNLENNLYFVCCMDQEHFKGDYTESSEYEFYCPVCDYELEPYDAKKEKSLLKRRITLDKKNFKKFEDAINKQ</sequence>
<keyword evidence="2 4" id="KW-0238">DNA-binding</keyword>
<proteinExistence type="inferred from homology"/>
<accession>A0A8T3VJ39</accession>
<dbReference type="HAMAP" id="MF_01909">
    <property type="entry name" value="TFE_arch"/>
    <property type="match status" value="1"/>
</dbReference>
<dbReference type="Proteomes" id="UP000713479">
    <property type="component" value="Unassembled WGS sequence"/>
</dbReference>